<proteinExistence type="inferred from homology"/>
<dbReference type="Proteomes" id="UP000515123">
    <property type="component" value="Linkage group 8"/>
</dbReference>
<evidence type="ECO:0000256" key="8">
    <source>
        <dbReference type="ARBA" id="ARBA00023004"/>
    </source>
</evidence>
<evidence type="ECO:0000256" key="9">
    <source>
        <dbReference type="ARBA" id="ARBA00023033"/>
    </source>
</evidence>
<comment type="similarity">
    <text evidence="2">Belongs to the cytochrome P450 family.</text>
</comment>
<reference evidence="13" key="1">
    <citation type="journal article" date="2015" name="Nat. Genet.">
        <title>The pineapple genome and the evolution of CAM photosynthesis.</title>
        <authorList>
            <person name="Ming R."/>
            <person name="VanBuren R."/>
            <person name="Wai C.M."/>
            <person name="Tang H."/>
            <person name="Schatz M.C."/>
            <person name="Bowers J.E."/>
            <person name="Lyons E."/>
            <person name="Wang M.L."/>
            <person name="Chen J."/>
            <person name="Biggers E."/>
            <person name="Zhang J."/>
            <person name="Huang L."/>
            <person name="Zhang L."/>
            <person name="Miao W."/>
            <person name="Zhang J."/>
            <person name="Ye Z."/>
            <person name="Miao C."/>
            <person name="Lin Z."/>
            <person name="Wang H."/>
            <person name="Zhou H."/>
            <person name="Yim W.C."/>
            <person name="Priest H.D."/>
            <person name="Zheng C."/>
            <person name="Woodhouse M."/>
            <person name="Edger P.P."/>
            <person name="Guyot R."/>
            <person name="Guo H.B."/>
            <person name="Guo H."/>
            <person name="Zheng G."/>
            <person name="Singh R."/>
            <person name="Sharma A."/>
            <person name="Min X."/>
            <person name="Zheng Y."/>
            <person name="Lee H."/>
            <person name="Gurtowski J."/>
            <person name="Sedlazeck F.J."/>
            <person name="Harkess A."/>
            <person name="McKain M.R."/>
            <person name="Liao Z."/>
            <person name="Fang J."/>
            <person name="Liu J."/>
            <person name="Zhang X."/>
            <person name="Zhang Q."/>
            <person name="Hu W."/>
            <person name="Qin Y."/>
            <person name="Wang K."/>
            <person name="Chen L.Y."/>
            <person name="Shirley N."/>
            <person name="Lin Y.R."/>
            <person name="Liu L.Y."/>
            <person name="Hernandez A.G."/>
            <person name="Wright C.L."/>
            <person name="Bulone V."/>
            <person name="Tuskan G.A."/>
            <person name="Heath K."/>
            <person name="Zee F."/>
            <person name="Moore P.H."/>
            <person name="Sunkar R."/>
            <person name="Leebens-Mack J.H."/>
            <person name="Mockler T."/>
            <person name="Bennetzen J.L."/>
            <person name="Freeling M."/>
            <person name="Sankoff D."/>
            <person name="Paterson A.H."/>
            <person name="Zhu X."/>
            <person name="Yang X."/>
            <person name="Smith J.A."/>
            <person name="Cushman J.C."/>
            <person name="Paull R.E."/>
            <person name="Yu Q."/>
        </authorList>
    </citation>
    <scope>NUCLEOTIDE SEQUENCE [LARGE SCALE GENOMIC DNA]</scope>
    <source>
        <strain evidence="13">cv. F153</strain>
    </source>
</reference>
<dbReference type="GO" id="GO:0006629">
    <property type="term" value="P:lipid metabolic process"/>
    <property type="evidence" value="ECO:0007669"/>
    <property type="project" value="UniProtKB-ARBA"/>
</dbReference>
<dbReference type="PRINTS" id="PR00385">
    <property type="entry name" value="P450"/>
</dbReference>
<evidence type="ECO:0000256" key="10">
    <source>
        <dbReference type="ARBA" id="ARBA00023136"/>
    </source>
</evidence>
<keyword evidence="8 11" id="KW-0408">Iron</keyword>
<evidence type="ECO:0000313" key="14">
    <source>
        <dbReference type="RefSeq" id="XP_020094063.1"/>
    </source>
</evidence>
<evidence type="ECO:0000256" key="6">
    <source>
        <dbReference type="ARBA" id="ARBA00022989"/>
    </source>
</evidence>
<evidence type="ECO:0000256" key="11">
    <source>
        <dbReference type="PIRSR" id="PIRSR602401-1"/>
    </source>
</evidence>
<dbReference type="PRINTS" id="PR00463">
    <property type="entry name" value="EP450I"/>
</dbReference>
<dbReference type="PANTHER" id="PTHR24282:SF228">
    <property type="entry name" value="CYTOKININ HYDROXYLASE"/>
    <property type="match status" value="1"/>
</dbReference>
<evidence type="ECO:0000256" key="12">
    <source>
        <dbReference type="SAM" id="Phobius"/>
    </source>
</evidence>
<dbReference type="Pfam" id="PF00067">
    <property type="entry name" value="p450"/>
    <property type="match status" value="1"/>
</dbReference>
<keyword evidence="6 12" id="KW-1133">Transmembrane helix</keyword>
<evidence type="ECO:0000256" key="7">
    <source>
        <dbReference type="ARBA" id="ARBA00023002"/>
    </source>
</evidence>
<evidence type="ECO:0000256" key="3">
    <source>
        <dbReference type="ARBA" id="ARBA00022617"/>
    </source>
</evidence>
<dbReference type="GO" id="GO:0020037">
    <property type="term" value="F:heme binding"/>
    <property type="evidence" value="ECO:0007669"/>
    <property type="project" value="InterPro"/>
</dbReference>
<evidence type="ECO:0000256" key="4">
    <source>
        <dbReference type="ARBA" id="ARBA00022692"/>
    </source>
</evidence>
<accession>A0A6P5FKW5</accession>
<protein>
    <submittedName>
        <fullName evidence="14">Cytochrome P450 734A1-like</fullName>
    </submittedName>
</protein>
<dbReference type="RefSeq" id="XP_020094063.1">
    <property type="nucleotide sequence ID" value="XM_020238474.1"/>
</dbReference>
<gene>
    <name evidence="14" type="primary">LOC109714067</name>
</gene>
<keyword evidence="5 11" id="KW-0479">Metal-binding</keyword>
<keyword evidence="9" id="KW-0503">Monooxygenase</keyword>
<dbReference type="OrthoDB" id="1470350at2759"/>
<reference evidence="14" key="2">
    <citation type="submission" date="2025-08" db="UniProtKB">
        <authorList>
            <consortium name="RefSeq"/>
        </authorList>
    </citation>
    <scope>IDENTIFICATION</scope>
    <source>
        <tissue evidence="14">Leaf</tissue>
    </source>
</reference>
<keyword evidence="4 12" id="KW-0812">Transmembrane</keyword>
<evidence type="ECO:0000313" key="13">
    <source>
        <dbReference type="Proteomes" id="UP000515123"/>
    </source>
</evidence>
<dbReference type="PANTHER" id="PTHR24282">
    <property type="entry name" value="CYTOCHROME P450 FAMILY MEMBER"/>
    <property type="match status" value="1"/>
</dbReference>
<keyword evidence="10 12" id="KW-0472">Membrane</keyword>
<dbReference type="SUPFAM" id="SSF48264">
    <property type="entry name" value="Cytochrome P450"/>
    <property type="match status" value="1"/>
</dbReference>
<dbReference type="GO" id="GO:0016705">
    <property type="term" value="F:oxidoreductase activity, acting on paired donors, with incorporation or reduction of molecular oxygen"/>
    <property type="evidence" value="ECO:0007669"/>
    <property type="project" value="InterPro"/>
</dbReference>
<dbReference type="GO" id="GO:0004497">
    <property type="term" value="F:monooxygenase activity"/>
    <property type="evidence" value="ECO:0007669"/>
    <property type="project" value="UniProtKB-KW"/>
</dbReference>
<keyword evidence="3 11" id="KW-0349">Heme</keyword>
<dbReference type="Gene3D" id="1.10.630.10">
    <property type="entry name" value="Cytochrome P450"/>
    <property type="match status" value="1"/>
</dbReference>
<dbReference type="GeneID" id="109714067"/>
<evidence type="ECO:0000256" key="5">
    <source>
        <dbReference type="ARBA" id="ARBA00022723"/>
    </source>
</evidence>
<name>A0A6P5FKW5_ANACO</name>
<dbReference type="InterPro" id="IPR002401">
    <property type="entry name" value="Cyt_P450_E_grp-I"/>
</dbReference>
<dbReference type="GO" id="GO:0016020">
    <property type="term" value="C:membrane"/>
    <property type="evidence" value="ECO:0007669"/>
    <property type="project" value="UniProtKB-SubCell"/>
</dbReference>
<evidence type="ECO:0000256" key="2">
    <source>
        <dbReference type="ARBA" id="ARBA00010617"/>
    </source>
</evidence>
<dbReference type="AlphaFoldDB" id="A0A6P5FKW5"/>
<dbReference type="InterPro" id="IPR050665">
    <property type="entry name" value="Cytochrome_P450_Monooxygen"/>
</dbReference>
<comment type="subcellular location">
    <subcellularLocation>
        <location evidence="1">Membrane</location>
    </subcellularLocation>
</comment>
<dbReference type="InterPro" id="IPR036396">
    <property type="entry name" value="Cyt_P450_sf"/>
</dbReference>
<feature type="binding site" description="axial binding residue" evidence="11">
    <location>
        <position position="463"/>
    </location>
    <ligand>
        <name>heme</name>
        <dbReference type="ChEBI" id="CHEBI:30413"/>
    </ligand>
    <ligandPart>
        <name>Fe</name>
        <dbReference type="ChEBI" id="CHEBI:18248"/>
    </ligandPart>
</feature>
<evidence type="ECO:0000256" key="1">
    <source>
        <dbReference type="ARBA" id="ARBA00004370"/>
    </source>
</evidence>
<feature type="transmembrane region" description="Helical" evidence="12">
    <location>
        <begin position="6"/>
        <end position="28"/>
    </location>
</feature>
<dbReference type="InterPro" id="IPR001128">
    <property type="entry name" value="Cyt_P450"/>
</dbReference>
<dbReference type="GO" id="GO:0005506">
    <property type="term" value="F:iron ion binding"/>
    <property type="evidence" value="ECO:0007669"/>
    <property type="project" value="InterPro"/>
</dbReference>
<comment type="cofactor">
    <cofactor evidence="11">
        <name>heme</name>
        <dbReference type="ChEBI" id="CHEBI:30413"/>
    </cofactor>
</comment>
<sequence length="515" mass="59064">MDKFVIIYFSMSFFVFFVLQKLLFVLWWKPLRIQKLFHKQGIKGPQYRPVIGSLKELAVIYRRAKEESPTPTPLPLPLQPQSCKENTKQHNLVQHIFPHLPPWINKYGKNFLFWFGPLPRIVVTEPELIKKMFSDPKEFILLVQHPALYQLIGKALPLAEGDAWATNRKLLSPFFNLESLKGLSHIVIEATEKLVETWSNLAKSSEWEADVYSEFEELVQNIAAAVVFGRNAKEGKYIGHLQMKQENLIAGALRNVYIPGTRFLPTSFNLRSNWLRKEVDRLLMQLIKIRDANRDTTESDLLSYLLSSSMPREQIKEECRVFSVAAYETVSILLSWTFIMLGTFTEWQDKAREEVSEVLKGNNPSFETLSRFKILNMIINETLRLYPPVPTVIRGVKEDTKLANLTVPAGTGFIVPIIAIHHDKDLWGENADVFDPSRFSEGVAKAAKHPMAFMPFTVGPRICIGMNFVLMEAKIILAMLLQKFRFVVSPNYKHEPSYSVIMKPGKGAQIVLTRI</sequence>
<keyword evidence="13" id="KW-1185">Reference proteome</keyword>
<keyword evidence="7" id="KW-0560">Oxidoreductase</keyword>
<organism evidence="13 14">
    <name type="scientific">Ananas comosus</name>
    <name type="common">Pineapple</name>
    <name type="synonym">Ananas ananas</name>
    <dbReference type="NCBI Taxonomy" id="4615"/>
    <lineage>
        <taxon>Eukaryota</taxon>
        <taxon>Viridiplantae</taxon>
        <taxon>Streptophyta</taxon>
        <taxon>Embryophyta</taxon>
        <taxon>Tracheophyta</taxon>
        <taxon>Spermatophyta</taxon>
        <taxon>Magnoliopsida</taxon>
        <taxon>Liliopsida</taxon>
        <taxon>Poales</taxon>
        <taxon>Bromeliaceae</taxon>
        <taxon>Bromelioideae</taxon>
        <taxon>Ananas</taxon>
    </lineage>
</organism>